<evidence type="ECO:0000256" key="1">
    <source>
        <dbReference type="SAM" id="MobiDB-lite"/>
    </source>
</evidence>
<comment type="caution">
    <text evidence="2">The sequence shown here is derived from an EMBL/GenBank/DDBJ whole genome shotgun (WGS) entry which is preliminary data.</text>
</comment>
<name>A0A699WVI2_TANCI</name>
<gene>
    <name evidence="2" type="ORF">Tci_923574</name>
</gene>
<protein>
    <submittedName>
        <fullName evidence="2">Uncharacterized protein</fullName>
    </submittedName>
</protein>
<evidence type="ECO:0000313" key="2">
    <source>
        <dbReference type="EMBL" id="GFD51605.1"/>
    </source>
</evidence>
<proteinExistence type="predicted"/>
<accession>A0A699WVI2</accession>
<feature type="non-terminal residue" evidence="2">
    <location>
        <position position="56"/>
    </location>
</feature>
<sequence>MAVFAPRAGGPHHPPRAHPDGGQLERAVARPSGHAEPQRLPHQSGRDLQHALERRL</sequence>
<organism evidence="2">
    <name type="scientific">Tanacetum cinerariifolium</name>
    <name type="common">Dalmatian daisy</name>
    <name type="synonym">Chrysanthemum cinerariifolium</name>
    <dbReference type="NCBI Taxonomy" id="118510"/>
    <lineage>
        <taxon>Eukaryota</taxon>
        <taxon>Viridiplantae</taxon>
        <taxon>Streptophyta</taxon>
        <taxon>Embryophyta</taxon>
        <taxon>Tracheophyta</taxon>
        <taxon>Spermatophyta</taxon>
        <taxon>Magnoliopsida</taxon>
        <taxon>eudicotyledons</taxon>
        <taxon>Gunneridae</taxon>
        <taxon>Pentapetalae</taxon>
        <taxon>asterids</taxon>
        <taxon>campanulids</taxon>
        <taxon>Asterales</taxon>
        <taxon>Asteraceae</taxon>
        <taxon>Asteroideae</taxon>
        <taxon>Anthemideae</taxon>
        <taxon>Anthemidinae</taxon>
        <taxon>Tanacetum</taxon>
    </lineage>
</organism>
<dbReference type="EMBL" id="BKCJ011772202">
    <property type="protein sequence ID" value="GFD51605.1"/>
    <property type="molecule type" value="Genomic_DNA"/>
</dbReference>
<dbReference type="AlphaFoldDB" id="A0A699WVI2"/>
<feature type="compositionally biased region" description="Low complexity" evidence="1">
    <location>
        <begin position="1"/>
        <end position="11"/>
    </location>
</feature>
<reference evidence="2" key="1">
    <citation type="journal article" date="2019" name="Sci. Rep.">
        <title>Draft genome of Tanacetum cinerariifolium, the natural source of mosquito coil.</title>
        <authorList>
            <person name="Yamashiro T."/>
            <person name="Shiraishi A."/>
            <person name="Satake H."/>
            <person name="Nakayama K."/>
        </authorList>
    </citation>
    <scope>NUCLEOTIDE SEQUENCE</scope>
</reference>
<feature type="compositionally biased region" description="Basic and acidic residues" evidence="1">
    <location>
        <begin position="36"/>
        <end position="56"/>
    </location>
</feature>
<feature type="region of interest" description="Disordered" evidence="1">
    <location>
        <begin position="1"/>
        <end position="56"/>
    </location>
</feature>